<dbReference type="InParanoid" id="A0A6J0V6Q7"/>
<dbReference type="PANTHER" id="PTHR13281:SF0">
    <property type="entry name" value="TRANSMEMBRANE PROTEIN 70, MITOCHONDRIAL"/>
    <property type="match status" value="1"/>
</dbReference>
<dbReference type="InterPro" id="IPR009724">
    <property type="entry name" value="TMEM70"/>
</dbReference>
<feature type="transmembrane region" description="Helical" evidence="2">
    <location>
        <begin position="138"/>
        <end position="159"/>
    </location>
</feature>
<name>A0A6J0V6Q7_9SAUR</name>
<dbReference type="OrthoDB" id="156886at2759"/>
<evidence type="ECO:0000256" key="1">
    <source>
        <dbReference type="ARBA" id="ARBA00005280"/>
    </source>
</evidence>
<dbReference type="RefSeq" id="XP_020668591.1">
    <property type="nucleotide sequence ID" value="XM_020812932.2"/>
</dbReference>
<dbReference type="InterPro" id="IPR045325">
    <property type="entry name" value="TMEM70/TMEM186/TMEM223"/>
</dbReference>
<feature type="transmembrane region" description="Helical" evidence="2">
    <location>
        <begin position="107"/>
        <end position="126"/>
    </location>
</feature>
<dbReference type="GO" id="GO:0033615">
    <property type="term" value="P:mitochondrial proton-transporting ATP synthase complex assembly"/>
    <property type="evidence" value="ECO:0007669"/>
    <property type="project" value="TreeGrafter"/>
</dbReference>
<comment type="similarity">
    <text evidence="1">Belongs to the TMEM70 family.</text>
</comment>
<dbReference type="PANTHER" id="PTHR13281">
    <property type="entry name" value="TRANSMEMBRANE PROTEIN 70, MITOCHONDRIAL"/>
    <property type="match status" value="1"/>
</dbReference>
<evidence type="ECO:0000313" key="4">
    <source>
        <dbReference type="RefSeq" id="XP_020668591.1"/>
    </source>
</evidence>
<dbReference type="FunCoup" id="A0A6J0V6Q7">
    <property type="interactions" value="279"/>
</dbReference>
<organism evidence="3 4">
    <name type="scientific">Pogona vitticeps</name>
    <name type="common">central bearded dragon</name>
    <dbReference type="NCBI Taxonomy" id="103695"/>
    <lineage>
        <taxon>Eukaryota</taxon>
        <taxon>Metazoa</taxon>
        <taxon>Chordata</taxon>
        <taxon>Craniata</taxon>
        <taxon>Vertebrata</taxon>
        <taxon>Euteleostomi</taxon>
        <taxon>Lepidosauria</taxon>
        <taxon>Squamata</taxon>
        <taxon>Bifurcata</taxon>
        <taxon>Unidentata</taxon>
        <taxon>Episquamata</taxon>
        <taxon>Toxicofera</taxon>
        <taxon>Iguania</taxon>
        <taxon>Acrodonta</taxon>
        <taxon>Agamidae</taxon>
        <taxon>Amphibolurinae</taxon>
        <taxon>Pogona</taxon>
    </lineage>
</organism>
<protein>
    <submittedName>
        <fullName evidence="4">Transmembrane protein 70, mitochondrial</fullName>
    </submittedName>
</protein>
<keyword evidence="3" id="KW-1185">Reference proteome</keyword>
<dbReference type="GO" id="GO:0031966">
    <property type="term" value="C:mitochondrial membrane"/>
    <property type="evidence" value="ECO:0007669"/>
    <property type="project" value="TreeGrafter"/>
</dbReference>
<keyword evidence="2" id="KW-0472">Membrane</keyword>
<gene>
    <name evidence="4" type="primary">TMEM70</name>
</gene>
<evidence type="ECO:0000256" key="2">
    <source>
        <dbReference type="SAM" id="Phobius"/>
    </source>
</evidence>
<accession>A0A6J0V6Q7</accession>
<sequence length="243" mass="27627">MLQLAGLGSRALGLRPWRWVSGRWQRLSAAPPESSQPSAASRRRPRPAVAWRGSVGSLPWMVENKQMPFGHVESLCCFSTSSSHKDSEYGRLIYRGNLAKAVAGVKFFSYSTSMLNIAIMTYISLGTGFDIDSLPLKIALYSGIGFFTFVTPVMLHFFTKGYVIRLYHKAETDTYTAFTYNIILAEKKTVFHQKEVKVPDLSKMFTSFYANTKSMLVNPMVFEYPQDYNHLMGYDRPFTFDQE</sequence>
<dbReference type="GeneID" id="110089677"/>
<dbReference type="Pfam" id="PF06979">
    <property type="entry name" value="TMEM70"/>
    <property type="match status" value="1"/>
</dbReference>
<keyword evidence="2" id="KW-1133">Transmembrane helix</keyword>
<dbReference type="AlphaFoldDB" id="A0A6J0V6Q7"/>
<dbReference type="KEGG" id="pvt:110089677"/>
<evidence type="ECO:0000313" key="3">
    <source>
        <dbReference type="Proteomes" id="UP001652642"/>
    </source>
</evidence>
<reference evidence="4" key="1">
    <citation type="submission" date="2025-08" db="UniProtKB">
        <authorList>
            <consortium name="RefSeq"/>
        </authorList>
    </citation>
    <scope>IDENTIFICATION</scope>
</reference>
<dbReference type="CTD" id="54968"/>
<proteinExistence type="inferred from homology"/>
<dbReference type="Proteomes" id="UP001652642">
    <property type="component" value="Chromosome 4"/>
</dbReference>
<keyword evidence="2 4" id="KW-0812">Transmembrane</keyword>